<sequence length="102" mass="11581">MTAEASSVPIDHVILEALQHGDKNRGQLFDLTGKSYSALVPALQHLKDQNHIETYFVPTGTYLYSPIVCAQALINLYVTSYSQKPHEHERTHEPLFGRTKRF</sequence>
<organism evidence="1 2">
    <name type="scientific">Stenomitos frigidus AS-A4</name>
    <dbReference type="NCBI Taxonomy" id="2933935"/>
    <lineage>
        <taxon>Bacteria</taxon>
        <taxon>Bacillati</taxon>
        <taxon>Cyanobacteriota</taxon>
        <taxon>Cyanophyceae</taxon>
        <taxon>Leptolyngbyales</taxon>
        <taxon>Leptolyngbyaceae</taxon>
        <taxon>Stenomitos</taxon>
    </lineage>
</organism>
<dbReference type="Proteomes" id="UP001476950">
    <property type="component" value="Unassembled WGS sequence"/>
</dbReference>
<keyword evidence="2" id="KW-1185">Reference proteome</keyword>
<evidence type="ECO:0008006" key="3">
    <source>
        <dbReference type="Google" id="ProtNLM"/>
    </source>
</evidence>
<evidence type="ECO:0000313" key="2">
    <source>
        <dbReference type="Proteomes" id="UP001476950"/>
    </source>
</evidence>
<reference evidence="1 2" key="1">
    <citation type="submission" date="2022-04" db="EMBL/GenBank/DDBJ databases">
        <title>Positive selection, recombination, and allopatry shape intraspecific diversity of widespread and dominant cyanobacteria.</title>
        <authorList>
            <person name="Wei J."/>
            <person name="Shu W."/>
            <person name="Hu C."/>
        </authorList>
    </citation>
    <scope>NUCLEOTIDE SEQUENCE [LARGE SCALE GENOMIC DNA]</scope>
    <source>
        <strain evidence="1 2">AS-A4</strain>
    </source>
</reference>
<dbReference type="SUPFAM" id="SSF46785">
    <property type="entry name" value="Winged helix' DNA-binding domain"/>
    <property type="match status" value="1"/>
</dbReference>
<dbReference type="RefSeq" id="WP_190448698.1">
    <property type="nucleotide sequence ID" value="NZ_JAMPLM010000010.1"/>
</dbReference>
<dbReference type="EMBL" id="JAMPLM010000010">
    <property type="protein sequence ID" value="MEP1059323.1"/>
    <property type="molecule type" value="Genomic_DNA"/>
</dbReference>
<proteinExistence type="predicted"/>
<gene>
    <name evidence="1" type="ORF">NDI38_12820</name>
</gene>
<protein>
    <recommendedName>
        <fullName evidence="3">MarR family transcriptional regulator</fullName>
    </recommendedName>
</protein>
<evidence type="ECO:0000313" key="1">
    <source>
        <dbReference type="EMBL" id="MEP1059323.1"/>
    </source>
</evidence>
<comment type="caution">
    <text evidence="1">The sequence shown here is derived from an EMBL/GenBank/DDBJ whole genome shotgun (WGS) entry which is preliminary data.</text>
</comment>
<dbReference type="InterPro" id="IPR036390">
    <property type="entry name" value="WH_DNA-bd_sf"/>
</dbReference>
<accession>A0ABV0KJY2</accession>
<name>A0ABV0KJY2_9CYAN</name>